<accession>A0A2V5H3T4</accession>
<name>A0A2V5H3T4_ASPV1</name>
<evidence type="ECO:0000313" key="3">
    <source>
        <dbReference type="Proteomes" id="UP000249829"/>
    </source>
</evidence>
<dbReference type="EMBL" id="KZ825142">
    <property type="protein sequence ID" value="PYI18675.1"/>
    <property type="molecule type" value="Genomic_DNA"/>
</dbReference>
<gene>
    <name evidence="2" type="ORF">BO99DRAFT_163625</name>
</gene>
<feature type="signal peptide" evidence="1">
    <location>
        <begin position="1"/>
        <end position="25"/>
    </location>
</feature>
<proteinExistence type="predicted"/>
<keyword evidence="3" id="KW-1185">Reference proteome</keyword>
<reference evidence="2 3" key="1">
    <citation type="submission" date="2018-02" db="EMBL/GenBank/DDBJ databases">
        <title>The genomes of Aspergillus section Nigri reveals drivers in fungal speciation.</title>
        <authorList>
            <consortium name="DOE Joint Genome Institute"/>
            <person name="Vesth T.C."/>
            <person name="Nybo J."/>
            <person name="Theobald S."/>
            <person name="Brandl J."/>
            <person name="Frisvad J.C."/>
            <person name="Nielsen K.F."/>
            <person name="Lyhne E.K."/>
            <person name="Kogle M.E."/>
            <person name="Kuo A."/>
            <person name="Riley R."/>
            <person name="Clum A."/>
            <person name="Nolan M."/>
            <person name="Lipzen A."/>
            <person name="Salamov A."/>
            <person name="Henrissat B."/>
            <person name="Wiebenga A."/>
            <person name="De vries R.P."/>
            <person name="Grigoriev I.V."/>
            <person name="Mortensen U.H."/>
            <person name="Andersen M.R."/>
            <person name="Baker S.E."/>
        </authorList>
    </citation>
    <scope>NUCLEOTIDE SEQUENCE [LARGE SCALE GENOMIC DNA]</scope>
    <source>
        <strain evidence="2 3">CBS 115571</strain>
    </source>
</reference>
<dbReference type="AlphaFoldDB" id="A0A2V5H3T4"/>
<dbReference type="Proteomes" id="UP000249829">
    <property type="component" value="Unassembled WGS sequence"/>
</dbReference>
<protein>
    <recommendedName>
        <fullName evidence="4">Secreted protein</fullName>
    </recommendedName>
</protein>
<keyword evidence="1" id="KW-0732">Signal</keyword>
<sequence>MQVDGACRLLLFVVQFLRAPRTIWARLCKRCRDKNGVVYPRPSSGVRRGKSAPLDDKVSCSTTPFLAVAYPLPMSYSQNWSTSSAEHAVVNCRRERWTVSDS</sequence>
<evidence type="ECO:0000256" key="1">
    <source>
        <dbReference type="SAM" id="SignalP"/>
    </source>
</evidence>
<feature type="chain" id="PRO_5015880686" description="Secreted protein" evidence="1">
    <location>
        <begin position="26"/>
        <end position="102"/>
    </location>
</feature>
<evidence type="ECO:0000313" key="2">
    <source>
        <dbReference type="EMBL" id="PYI18675.1"/>
    </source>
</evidence>
<organism evidence="2 3">
    <name type="scientific">Aspergillus violaceofuscus (strain CBS 115571)</name>
    <dbReference type="NCBI Taxonomy" id="1450538"/>
    <lineage>
        <taxon>Eukaryota</taxon>
        <taxon>Fungi</taxon>
        <taxon>Dikarya</taxon>
        <taxon>Ascomycota</taxon>
        <taxon>Pezizomycotina</taxon>
        <taxon>Eurotiomycetes</taxon>
        <taxon>Eurotiomycetidae</taxon>
        <taxon>Eurotiales</taxon>
        <taxon>Aspergillaceae</taxon>
        <taxon>Aspergillus</taxon>
    </lineage>
</organism>
<evidence type="ECO:0008006" key="4">
    <source>
        <dbReference type="Google" id="ProtNLM"/>
    </source>
</evidence>